<dbReference type="Proteomes" id="UP000324907">
    <property type="component" value="Unassembled WGS sequence"/>
</dbReference>
<accession>A0A5A8DDL0</accession>
<dbReference type="PIRSF" id="PIRSF001093">
    <property type="entry name" value="B-hxosamndse_ab_euk"/>
    <property type="match status" value="1"/>
</dbReference>
<feature type="signal peptide" evidence="9">
    <location>
        <begin position="1"/>
        <end position="17"/>
    </location>
</feature>
<dbReference type="EC" id="3.2.1.52" evidence="7"/>
<evidence type="ECO:0000256" key="6">
    <source>
        <dbReference type="ARBA" id="ARBA00023295"/>
    </source>
</evidence>
<evidence type="ECO:0000313" key="16">
    <source>
        <dbReference type="Proteomes" id="UP000323011"/>
    </source>
</evidence>
<feature type="chain" id="PRO_5035574455" description="Beta-hexosaminidase" evidence="9">
    <location>
        <begin position="18"/>
        <end position="548"/>
    </location>
</feature>
<dbReference type="InterPro" id="IPR015883">
    <property type="entry name" value="Glyco_hydro_20_cat"/>
</dbReference>
<reference evidence="16 17" key="1">
    <citation type="submission" date="2019-07" db="EMBL/GenBank/DDBJ databases">
        <title>Genomes of Cafeteria roenbergensis.</title>
        <authorList>
            <person name="Fischer M.G."/>
            <person name="Hackl T."/>
            <person name="Roman M."/>
        </authorList>
    </citation>
    <scope>NUCLEOTIDE SEQUENCE [LARGE SCALE GENOMIC DNA]</scope>
    <source>
        <strain evidence="13 16">BVI</strain>
        <strain evidence="14 18">Cflag</strain>
        <strain evidence="15 17">RCC970-E3</strain>
    </source>
</reference>
<dbReference type="InterPro" id="IPR029018">
    <property type="entry name" value="Hex-like_dom2"/>
</dbReference>
<evidence type="ECO:0000259" key="11">
    <source>
        <dbReference type="Pfam" id="PF14845"/>
    </source>
</evidence>
<dbReference type="Pfam" id="PF14845">
    <property type="entry name" value="Glycohydro_20b2"/>
    <property type="match status" value="1"/>
</dbReference>
<dbReference type="GO" id="GO:0016020">
    <property type="term" value="C:membrane"/>
    <property type="evidence" value="ECO:0007669"/>
    <property type="project" value="TreeGrafter"/>
</dbReference>
<proteinExistence type="inferred from homology"/>
<name>A0A5A8DDL0_CAFRO</name>
<evidence type="ECO:0000313" key="13">
    <source>
        <dbReference type="EMBL" id="KAA0153173.1"/>
    </source>
</evidence>
<dbReference type="PANTHER" id="PTHR22600">
    <property type="entry name" value="BETA-HEXOSAMINIDASE"/>
    <property type="match status" value="1"/>
</dbReference>
<dbReference type="OMA" id="NYCVEPP"/>
<evidence type="ECO:0000313" key="18">
    <source>
        <dbReference type="Proteomes" id="UP000325113"/>
    </source>
</evidence>
<organism evidence="14 18">
    <name type="scientific">Cafeteria roenbergensis</name>
    <name type="common">Marine flagellate</name>
    <dbReference type="NCBI Taxonomy" id="33653"/>
    <lineage>
        <taxon>Eukaryota</taxon>
        <taxon>Sar</taxon>
        <taxon>Stramenopiles</taxon>
        <taxon>Bigyra</taxon>
        <taxon>Opalozoa</taxon>
        <taxon>Bicosoecida</taxon>
        <taxon>Cafeteriaceae</taxon>
        <taxon>Cafeteria</taxon>
    </lineage>
</organism>
<evidence type="ECO:0000256" key="4">
    <source>
        <dbReference type="ARBA" id="ARBA00022801"/>
    </source>
</evidence>
<evidence type="ECO:0000313" key="17">
    <source>
        <dbReference type="Proteomes" id="UP000324907"/>
    </source>
</evidence>
<dbReference type="Proteomes" id="UP000323011">
    <property type="component" value="Unassembled WGS sequence"/>
</dbReference>
<feature type="domain" description="Beta-hexosaminidase eukaryotic type N-terminal" evidence="11">
    <location>
        <begin position="30"/>
        <end position="148"/>
    </location>
</feature>
<evidence type="ECO:0000256" key="5">
    <source>
        <dbReference type="ARBA" id="ARBA00023180"/>
    </source>
</evidence>
<keyword evidence="4 7" id="KW-0378">Hydrolase</keyword>
<dbReference type="Gene3D" id="3.20.20.80">
    <property type="entry name" value="Glycosidases"/>
    <property type="match status" value="1"/>
</dbReference>
<dbReference type="Proteomes" id="UP000325113">
    <property type="component" value="Unassembled WGS sequence"/>
</dbReference>
<evidence type="ECO:0000313" key="14">
    <source>
        <dbReference type="EMBL" id="KAA0162627.1"/>
    </source>
</evidence>
<evidence type="ECO:0000259" key="10">
    <source>
        <dbReference type="Pfam" id="PF00728"/>
    </source>
</evidence>
<dbReference type="AlphaFoldDB" id="A0A5A8DDL0"/>
<feature type="domain" description="Glycoside hydrolase family 20 catalytic" evidence="10">
    <location>
        <begin position="171"/>
        <end position="504"/>
    </location>
</feature>
<evidence type="ECO:0000256" key="3">
    <source>
        <dbReference type="ARBA" id="ARBA00022729"/>
    </source>
</evidence>
<dbReference type="PANTHER" id="PTHR22600:SF21">
    <property type="entry name" value="BETA-HEXOSAMINIDASE A"/>
    <property type="match status" value="1"/>
</dbReference>
<keyword evidence="5" id="KW-0325">Glycoprotein</keyword>
<dbReference type="SUPFAM" id="SSF51445">
    <property type="entry name" value="(Trans)glycosidases"/>
    <property type="match status" value="1"/>
</dbReference>
<dbReference type="InterPro" id="IPR029019">
    <property type="entry name" value="HEX_eukaryotic_N"/>
</dbReference>
<comment type="catalytic activity">
    <reaction evidence="1 7">
        <text>Hydrolysis of terminal non-reducing N-acetyl-D-hexosamine residues in N-acetyl-beta-D-hexosaminides.</text>
        <dbReference type="EC" id="3.2.1.52"/>
    </reaction>
</comment>
<sequence>MRLVLAAVLAMAGAASAAYAGNCWPPTAQLWPLPATCTFGSGSARLPASCSDLAFKVDAPAGPGLATVNAAVARLQTALFGKPCSAAESAAAGLSTVRISVASTSEWPPRRPGSTIEAYTLDVSEAEAQVAANSTAGALHALRTLSQLLAPSASGASIDGLPLRVVDVPFYGHRGIMLDTARHFLPLDTIQRTVRAAAASGMNALHLHLTDAQSFPLEVPSLPLLAEKGAYAASARYSPKDLADLTSYAGDFGVTIIPEVDMPGHAYSFGLGYPNSTANCPGYAHNINNIPLNPAVQFTADLVQDVLGALAAAFPGELVHIGGDEVVLGCWSEDASVQRFMKENGWTSTTQVLQFFVTQADAIVEALPAGDGRDAVARALGAGRRRPVHWQDLFDNGVKVSPNSVYQVWRSLDDVAPITAAGFDVVASAEDSGWYLNCGFNTGCAYSSWEQVYQTNIEAAVAPGAKGKLLGGEAVLFGEFANAPAVDAQLWPRAAAIAERLWVPTAVNNTDVALPRLTAHACRLQAMGVGSAPTGPGWCDEAAFVPFA</sequence>
<dbReference type="EMBL" id="VLTL01000011">
    <property type="protein sequence ID" value="KAA0170723.1"/>
    <property type="molecule type" value="Genomic_DNA"/>
</dbReference>
<dbReference type="GO" id="GO:0030203">
    <property type="term" value="P:glycosaminoglycan metabolic process"/>
    <property type="evidence" value="ECO:0007669"/>
    <property type="project" value="TreeGrafter"/>
</dbReference>
<evidence type="ECO:0000256" key="8">
    <source>
        <dbReference type="PIRSR" id="PIRSR001093-1"/>
    </source>
</evidence>
<gene>
    <name evidence="12" type="ORF">CROE0942_LOCUS4710</name>
    <name evidence="15" type="ORF">FNF28_01264</name>
    <name evidence="13" type="ORF">FNF29_03362</name>
    <name evidence="14" type="ORF">FNF31_03155</name>
</gene>
<protein>
    <recommendedName>
        <fullName evidence="7">Beta-hexosaminidase</fullName>
        <ecNumber evidence="7">3.2.1.52</ecNumber>
    </recommendedName>
</protein>
<dbReference type="FunFam" id="3.20.20.80:FF:000063">
    <property type="entry name" value="Beta-hexosaminidase"/>
    <property type="match status" value="1"/>
</dbReference>
<feature type="active site" description="Proton donor" evidence="8">
    <location>
        <position position="325"/>
    </location>
</feature>
<reference evidence="12" key="2">
    <citation type="submission" date="2021-01" db="EMBL/GenBank/DDBJ databases">
        <authorList>
            <person name="Corre E."/>
            <person name="Pelletier E."/>
            <person name="Niang G."/>
            <person name="Scheremetjew M."/>
            <person name="Finn R."/>
            <person name="Kale V."/>
            <person name="Holt S."/>
            <person name="Cochrane G."/>
            <person name="Meng A."/>
            <person name="Brown T."/>
            <person name="Cohen L."/>
        </authorList>
    </citation>
    <scope>NUCLEOTIDE SEQUENCE</scope>
    <source>
        <strain evidence="12">E4-10</strain>
    </source>
</reference>
<keyword evidence="3 9" id="KW-0732">Signal</keyword>
<dbReference type="EMBL" id="VLTM01000026">
    <property type="protein sequence ID" value="KAA0162627.1"/>
    <property type="molecule type" value="Genomic_DNA"/>
</dbReference>
<keyword evidence="6 7" id="KW-0326">Glycosidase</keyword>
<keyword evidence="16" id="KW-1185">Reference proteome</keyword>
<dbReference type="GO" id="GO:0005975">
    <property type="term" value="P:carbohydrate metabolic process"/>
    <property type="evidence" value="ECO:0007669"/>
    <property type="project" value="InterPro"/>
</dbReference>
<dbReference type="EMBL" id="HBET01006976">
    <property type="protein sequence ID" value="CAD8560374.1"/>
    <property type="molecule type" value="Transcribed_RNA"/>
</dbReference>
<dbReference type="Gene3D" id="3.30.379.10">
    <property type="entry name" value="Chitobiase/beta-hexosaminidase domain 2-like"/>
    <property type="match status" value="1"/>
</dbReference>
<evidence type="ECO:0000256" key="2">
    <source>
        <dbReference type="ARBA" id="ARBA00006285"/>
    </source>
</evidence>
<evidence type="ECO:0000256" key="7">
    <source>
        <dbReference type="PIRNR" id="PIRNR001093"/>
    </source>
</evidence>
<evidence type="ECO:0000313" key="12">
    <source>
        <dbReference type="EMBL" id="CAD8560374.1"/>
    </source>
</evidence>
<comment type="similarity">
    <text evidence="2 7">Belongs to the glycosyl hydrolase 20 family.</text>
</comment>
<dbReference type="GO" id="GO:0004563">
    <property type="term" value="F:beta-N-acetylhexosaminidase activity"/>
    <property type="evidence" value="ECO:0007669"/>
    <property type="project" value="UniProtKB-EC"/>
</dbReference>
<evidence type="ECO:0000256" key="1">
    <source>
        <dbReference type="ARBA" id="ARBA00001231"/>
    </source>
</evidence>
<dbReference type="PRINTS" id="PR00738">
    <property type="entry name" value="GLHYDRLASE20"/>
</dbReference>
<dbReference type="SUPFAM" id="SSF55545">
    <property type="entry name" value="beta-N-acetylhexosaminidase-like domain"/>
    <property type="match status" value="1"/>
</dbReference>
<evidence type="ECO:0000256" key="9">
    <source>
        <dbReference type="SAM" id="SignalP"/>
    </source>
</evidence>
<dbReference type="Pfam" id="PF00728">
    <property type="entry name" value="Glyco_hydro_20"/>
    <property type="match status" value="1"/>
</dbReference>
<dbReference type="InterPro" id="IPR025705">
    <property type="entry name" value="Beta_hexosaminidase_sua/sub"/>
</dbReference>
<dbReference type="EMBL" id="VLTN01000017">
    <property type="protein sequence ID" value="KAA0153173.1"/>
    <property type="molecule type" value="Genomic_DNA"/>
</dbReference>
<dbReference type="InterPro" id="IPR017853">
    <property type="entry name" value="GH"/>
</dbReference>
<evidence type="ECO:0000313" key="15">
    <source>
        <dbReference type="EMBL" id="KAA0170723.1"/>
    </source>
</evidence>